<dbReference type="Proteomes" id="UP000642070">
    <property type="component" value="Unassembled WGS sequence"/>
</dbReference>
<reference evidence="1" key="1">
    <citation type="journal article" date="2014" name="Int. J. Syst. Evol. Microbiol.">
        <title>Complete genome sequence of Corynebacterium casei LMG S-19264T (=DSM 44701T), isolated from a smear-ripened cheese.</title>
        <authorList>
            <consortium name="US DOE Joint Genome Institute (JGI-PGF)"/>
            <person name="Walter F."/>
            <person name="Albersmeier A."/>
            <person name="Kalinowski J."/>
            <person name="Ruckert C."/>
        </authorList>
    </citation>
    <scope>NUCLEOTIDE SEQUENCE</scope>
    <source>
        <strain evidence="1">JCM 19831</strain>
    </source>
</reference>
<name>A0A917X1I2_9ACTN</name>
<sequence length="152" mass="16635">MTEPTRPTDDELDALVRAHLALHPLVDAYDVLDAIRAGGWQVQPFQAAAACEKVRPIPTLATVTDAVEFMTVLRERYDGVAVFWDRGWGDNGERADITVIVEIGGSSDGNVPFARLTDGVYRDLVADGLVAGDSYGGYKARRYHEFLPTVIV</sequence>
<reference evidence="1" key="2">
    <citation type="submission" date="2020-09" db="EMBL/GenBank/DDBJ databases">
        <authorList>
            <person name="Sun Q."/>
            <person name="Ohkuma M."/>
        </authorList>
    </citation>
    <scope>NUCLEOTIDE SEQUENCE</scope>
    <source>
        <strain evidence="1">JCM 19831</strain>
    </source>
</reference>
<accession>A0A917X1I2</accession>
<comment type="caution">
    <text evidence="1">The sequence shown here is derived from an EMBL/GenBank/DDBJ whole genome shotgun (WGS) entry which is preliminary data.</text>
</comment>
<gene>
    <name evidence="1" type="ORF">GCM10007977_062860</name>
</gene>
<evidence type="ECO:0000313" key="1">
    <source>
        <dbReference type="EMBL" id="GGM52724.1"/>
    </source>
</evidence>
<organism evidence="1 2">
    <name type="scientific">Dactylosporangium sucinum</name>
    <dbReference type="NCBI Taxonomy" id="1424081"/>
    <lineage>
        <taxon>Bacteria</taxon>
        <taxon>Bacillati</taxon>
        <taxon>Actinomycetota</taxon>
        <taxon>Actinomycetes</taxon>
        <taxon>Micromonosporales</taxon>
        <taxon>Micromonosporaceae</taxon>
        <taxon>Dactylosporangium</taxon>
    </lineage>
</organism>
<evidence type="ECO:0000313" key="2">
    <source>
        <dbReference type="Proteomes" id="UP000642070"/>
    </source>
</evidence>
<keyword evidence="2" id="KW-1185">Reference proteome</keyword>
<dbReference type="AlphaFoldDB" id="A0A917X1I2"/>
<protein>
    <submittedName>
        <fullName evidence="1">Uncharacterized protein</fullName>
    </submittedName>
</protein>
<dbReference type="RefSeq" id="WP_190253599.1">
    <property type="nucleotide sequence ID" value="NZ_BMPI01000035.1"/>
</dbReference>
<dbReference type="EMBL" id="BMPI01000035">
    <property type="protein sequence ID" value="GGM52724.1"/>
    <property type="molecule type" value="Genomic_DNA"/>
</dbReference>
<proteinExistence type="predicted"/>